<evidence type="ECO:0000313" key="3">
    <source>
        <dbReference type="EMBL" id="OUJ73895.1"/>
    </source>
</evidence>
<dbReference type="Proteomes" id="UP000194873">
    <property type="component" value="Unassembled WGS sequence"/>
</dbReference>
<keyword evidence="4" id="KW-1185">Reference proteome</keyword>
<dbReference type="SMART" id="SM00089">
    <property type="entry name" value="PKD"/>
    <property type="match status" value="1"/>
</dbReference>
<dbReference type="Gene3D" id="2.60.40.10">
    <property type="entry name" value="Immunoglobulins"/>
    <property type="match status" value="1"/>
</dbReference>
<dbReference type="EMBL" id="MTSE01000005">
    <property type="protein sequence ID" value="OUJ73895.1"/>
    <property type="molecule type" value="Genomic_DNA"/>
</dbReference>
<organism evidence="3 4">
    <name type="scientific">Hymenobacter crusticola</name>
    <dbReference type="NCBI Taxonomy" id="1770526"/>
    <lineage>
        <taxon>Bacteria</taxon>
        <taxon>Pseudomonadati</taxon>
        <taxon>Bacteroidota</taxon>
        <taxon>Cytophagia</taxon>
        <taxon>Cytophagales</taxon>
        <taxon>Hymenobacteraceae</taxon>
        <taxon>Hymenobacter</taxon>
    </lineage>
</organism>
<dbReference type="InterPro" id="IPR013783">
    <property type="entry name" value="Ig-like_fold"/>
</dbReference>
<evidence type="ECO:0000259" key="2">
    <source>
        <dbReference type="PROSITE" id="PS50093"/>
    </source>
</evidence>
<accession>A0A243WE12</accession>
<reference evidence="3 4" key="1">
    <citation type="submission" date="2017-01" db="EMBL/GenBank/DDBJ databases">
        <title>A new Hymenobacter.</title>
        <authorList>
            <person name="Liang Y."/>
            <person name="Feng F."/>
        </authorList>
    </citation>
    <scope>NUCLEOTIDE SEQUENCE [LARGE SCALE GENOMIC DNA]</scope>
    <source>
        <strain evidence="3">MIMBbqt21</strain>
    </source>
</reference>
<dbReference type="CDD" id="cd00146">
    <property type="entry name" value="PKD"/>
    <property type="match status" value="1"/>
</dbReference>
<dbReference type="InterPro" id="IPR035986">
    <property type="entry name" value="PKD_dom_sf"/>
</dbReference>
<feature type="chain" id="PRO_5013258503" evidence="1">
    <location>
        <begin position="24"/>
        <end position="360"/>
    </location>
</feature>
<keyword evidence="1" id="KW-0732">Signal</keyword>
<dbReference type="InterPro" id="IPR022409">
    <property type="entry name" value="PKD/Chitinase_dom"/>
</dbReference>
<dbReference type="SUPFAM" id="SSF49299">
    <property type="entry name" value="PKD domain"/>
    <property type="match status" value="1"/>
</dbReference>
<sequence length="360" mass="41297">MRCSSISLLFLLCLLNLGHQTLAQETRSYKVFQFPANMIPRVDGDADDWKMVPDSYTVGMDQLVNDKHPTDKPDPKNMDVKVKVGWVKGLNRLYFLYEAYDNYWDFTHPDLHNDIFEVVVDGDRSGGPLIAEQHPNKDLSWSEAYFSFHGVHAQNYHIFTPAEGKDWALAWGSQPWIKDLPYANAAYHYNFRPGKAGKFTLEFWITPFDYAGPEGPARAVETKLEENNKVGLCWAVLDYDDVNDVKKQDFWNLSREHKMYGNASFLLPFTLMPLEPSFRKPLTAQWSFDVVDPKRRLVAFTDKSEGNITSWQWDFGDGATSTEQHPLHTYKEAGKYVVVLWVEGPAGKARMAKVWDVAVP</sequence>
<evidence type="ECO:0000256" key="1">
    <source>
        <dbReference type="SAM" id="SignalP"/>
    </source>
</evidence>
<dbReference type="InterPro" id="IPR000601">
    <property type="entry name" value="PKD_dom"/>
</dbReference>
<dbReference type="OrthoDB" id="7443339at2"/>
<dbReference type="Pfam" id="PF18911">
    <property type="entry name" value="PKD_4"/>
    <property type="match status" value="1"/>
</dbReference>
<name>A0A243WE12_9BACT</name>
<evidence type="ECO:0000313" key="4">
    <source>
        <dbReference type="Proteomes" id="UP000194873"/>
    </source>
</evidence>
<proteinExistence type="predicted"/>
<protein>
    <submittedName>
        <fullName evidence="3">PKD domain containing protein</fullName>
    </submittedName>
</protein>
<feature type="signal peptide" evidence="1">
    <location>
        <begin position="1"/>
        <end position="23"/>
    </location>
</feature>
<dbReference type="AlphaFoldDB" id="A0A243WE12"/>
<feature type="domain" description="PKD" evidence="2">
    <location>
        <begin position="298"/>
        <end position="360"/>
    </location>
</feature>
<dbReference type="PROSITE" id="PS50093">
    <property type="entry name" value="PKD"/>
    <property type="match status" value="1"/>
</dbReference>
<comment type="caution">
    <text evidence="3">The sequence shown here is derived from an EMBL/GenBank/DDBJ whole genome shotgun (WGS) entry which is preliminary data.</text>
</comment>
<gene>
    <name evidence="3" type="ORF">BXP70_11670</name>
</gene>